<dbReference type="SUPFAM" id="SSF48726">
    <property type="entry name" value="Immunoglobulin"/>
    <property type="match status" value="1"/>
</dbReference>
<dbReference type="InterPro" id="IPR036179">
    <property type="entry name" value="Ig-like_dom_sf"/>
</dbReference>
<dbReference type="SMART" id="SM00406">
    <property type="entry name" value="IGv"/>
    <property type="match status" value="1"/>
</dbReference>
<dbReference type="InterPro" id="IPR007110">
    <property type="entry name" value="Ig-like_dom"/>
</dbReference>
<evidence type="ECO:0000259" key="4">
    <source>
        <dbReference type="PROSITE" id="PS50835"/>
    </source>
</evidence>
<accession>A0A671U2A7</accession>
<proteinExistence type="predicted"/>
<sequence length="171" mass="19533">VQTADQCWQVRLLLCPRGEKEVTVKAGEDAMLPCQAQTGASITMIKWNRSDLESDKYVFFFRENRPRENYQLPSFHGRVELKDPQMTEGDASVVLKNVTANDSGIYECVTAGSRRKKRALIKTQQISIVQLQVTVSITLMIAMAHVQQNNKKYNLKFKLSVLNMQRKIRAL</sequence>
<evidence type="ECO:0000256" key="3">
    <source>
        <dbReference type="ARBA" id="ARBA00023319"/>
    </source>
</evidence>
<protein>
    <recommendedName>
        <fullName evidence="4">Ig-like domain-containing protein</fullName>
    </recommendedName>
</protein>
<reference evidence="5" key="2">
    <citation type="submission" date="2025-08" db="UniProtKB">
        <authorList>
            <consortium name="Ensembl"/>
        </authorList>
    </citation>
    <scope>IDENTIFICATION</scope>
</reference>
<dbReference type="PANTHER" id="PTHR24100:SF151">
    <property type="entry name" value="ICOS LIGAND"/>
    <property type="match status" value="1"/>
</dbReference>
<dbReference type="InterPro" id="IPR050504">
    <property type="entry name" value="IgSF_BTN/MOG"/>
</dbReference>
<keyword evidence="6" id="KW-1185">Reference proteome</keyword>
<dbReference type="InParanoid" id="A0A671U2A7"/>
<dbReference type="SMART" id="SM00409">
    <property type="entry name" value="IG"/>
    <property type="match status" value="1"/>
</dbReference>
<dbReference type="GO" id="GO:0001817">
    <property type="term" value="P:regulation of cytokine production"/>
    <property type="evidence" value="ECO:0007669"/>
    <property type="project" value="TreeGrafter"/>
</dbReference>
<keyword evidence="3" id="KW-0393">Immunoglobulin domain</keyword>
<dbReference type="InterPro" id="IPR003599">
    <property type="entry name" value="Ig_sub"/>
</dbReference>
<dbReference type="GO" id="GO:0005102">
    <property type="term" value="F:signaling receptor binding"/>
    <property type="evidence" value="ECO:0007669"/>
    <property type="project" value="TreeGrafter"/>
</dbReference>
<dbReference type="Proteomes" id="UP000472265">
    <property type="component" value="Chromosome 10"/>
</dbReference>
<feature type="domain" description="Ig-like" evidence="4">
    <location>
        <begin position="16"/>
        <end position="127"/>
    </location>
</feature>
<name>A0A671U2A7_SPAAU</name>
<organism evidence="5 6">
    <name type="scientific">Sparus aurata</name>
    <name type="common">Gilthead sea bream</name>
    <dbReference type="NCBI Taxonomy" id="8175"/>
    <lineage>
        <taxon>Eukaryota</taxon>
        <taxon>Metazoa</taxon>
        <taxon>Chordata</taxon>
        <taxon>Craniata</taxon>
        <taxon>Vertebrata</taxon>
        <taxon>Euteleostomi</taxon>
        <taxon>Actinopterygii</taxon>
        <taxon>Neopterygii</taxon>
        <taxon>Teleostei</taxon>
        <taxon>Neoteleostei</taxon>
        <taxon>Acanthomorphata</taxon>
        <taxon>Eupercaria</taxon>
        <taxon>Spariformes</taxon>
        <taxon>Sparidae</taxon>
        <taxon>Sparus</taxon>
    </lineage>
</organism>
<dbReference type="GO" id="GO:0050852">
    <property type="term" value="P:T cell receptor signaling pathway"/>
    <property type="evidence" value="ECO:0007669"/>
    <property type="project" value="TreeGrafter"/>
</dbReference>
<reference evidence="5" key="1">
    <citation type="submission" date="2021-04" db="EMBL/GenBank/DDBJ databases">
        <authorList>
            <consortium name="Wellcome Sanger Institute Data Sharing"/>
        </authorList>
    </citation>
    <scope>NUCLEOTIDE SEQUENCE [LARGE SCALE GENOMIC DNA]</scope>
</reference>
<comment type="subcellular location">
    <subcellularLocation>
        <location evidence="1">Membrane</location>
    </subcellularLocation>
</comment>
<dbReference type="AlphaFoldDB" id="A0A671U2A7"/>
<dbReference type="PROSITE" id="PS50835">
    <property type="entry name" value="IG_LIKE"/>
    <property type="match status" value="1"/>
</dbReference>
<dbReference type="Ensembl" id="ENSSAUT00010008811.1">
    <property type="protein sequence ID" value="ENSSAUP00010008233.1"/>
    <property type="gene ID" value="ENSSAUG00010004080.1"/>
</dbReference>
<keyword evidence="2" id="KW-0472">Membrane</keyword>
<reference evidence="5" key="3">
    <citation type="submission" date="2025-09" db="UniProtKB">
        <authorList>
            <consortium name="Ensembl"/>
        </authorList>
    </citation>
    <scope>IDENTIFICATION</scope>
</reference>
<dbReference type="Pfam" id="PF07686">
    <property type="entry name" value="V-set"/>
    <property type="match status" value="1"/>
</dbReference>
<evidence type="ECO:0000313" key="5">
    <source>
        <dbReference type="Ensembl" id="ENSSAUP00010008233.1"/>
    </source>
</evidence>
<dbReference type="InterPro" id="IPR013783">
    <property type="entry name" value="Ig-like_fold"/>
</dbReference>
<dbReference type="OMA" id="LMTREHT"/>
<dbReference type="InterPro" id="IPR013106">
    <property type="entry name" value="Ig_V-set"/>
</dbReference>
<evidence type="ECO:0000256" key="2">
    <source>
        <dbReference type="ARBA" id="ARBA00023136"/>
    </source>
</evidence>
<evidence type="ECO:0000313" key="6">
    <source>
        <dbReference type="Proteomes" id="UP000472265"/>
    </source>
</evidence>
<evidence type="ECO:0000256" key="1">
    <source>
        <dbReference type="ARBA" id="ARBA00004370"/>
    </source>
</evidence>
<dbReference type="PANTHER" id="PTHR24100">
    <property type="entry name" value="BUTYROPHILIN"/>
    <property type="match status" value="1"/>
</dbReference>
<dbReference type="GO" id="GO:0009897">
    <property type="term" value="C:external side of plasma membrane"/>
    <property type="evidence" value="ECO:0007669"/>
    <property type="project" value="TreeGrafter"/>
</dbReference>
<dbReference type="Gene3D" id="2.60.40.10">
    <property type="entry name" value="Immunoglobulins"/>
    <property type="match status" value="1"/>
</dbReference>
<dbReference type="GeneTree" id="ENSGT01150000288621"/>